<dbReference type="Proteomes" id="UP000291116">
    <property type="component" value="Unassembled WGS sequence"/>
</dbReference>
<feature type="coiled-coil region" evidence="1">
    <location>
        <begin position="698"/>
        <end position="792"/>
    </location>
</feature>
<feature type="compositionally biased region" description="Polar residues" evidence="2">
    <location>
        <begin position="466"/>
        <end position="478"/>
    </location>
</feature>
<feature type="domain" description="WW" evidence="4">
    <location>
        <begin position="556"/>
        <end position="584"/>
    </location>
</feature>
<feature type="region of interest" description="Disordered" evidence="2">
    <location>
        <begin position="606"/>
        <end position="626"/>
    </location>
</feature>
<keyword evidence="6" id="KW-1185">Reference proteome</keyword>
<keyword evidence="1" id="KW-0175">Coiled coil</keyword>
<keyword evidence="3" id="KW-0472">Membrane</keyword>
<name>A0A448Z6E3_9STRA</name>
<feature type="compositionally biased region" description="Acidic residues" evidence="2">
    <location>
        <begin position="283"/>
        <end position="292"/>
    </location>
</feature>
<feature type="compositionally biased region" description="Polar residues" evidence="2">
    <location>
        <begin position="240"/>
        <end position="251"/>
    </location>
</feature>
<feature type="compositionally biased region" description="Polar residues" evidence="2">
    <location>
        <begin position="517"/>
        <end position="538"/>
    </location>
</feature>
<keyword evidence="3" id="KW-1133">Transmembrane helix</keyword>
<gene>
    <name evidence="5" type="ORF">PSNMU_V1.4_AUG-EV-PASAV3_0043950</name>
</gene>
<evidence type="ECO:0000256" key="3">
    <source>
        <dbReference type="SAM" id="Phobius"/>
    </source>
</evidence>
<dbReference type="PROSITE" id="PS01159">
    <property type="entry name" value="WW_DOMAIN_1"/>
    <property type="match status" value="1"/>
</dbReference>
<evidence type="ECO:0000313" key="5">
    <source>
        <dbReference type="EMBL" id="VEU37591.1"/>
    </source>
</evidence>
<feature type="region of interest" description="Disordered" evidence="2">
    <location>
        <begin position="190"/>
        <end position="363"/>
    </location>
</feature>
<evidence type="ECO:0000259" key="4">
    <source>
        <dbReference type="PROSITE" id="PS50020"/>
    </source>
</evidence>
<organism evidence="5 6">
    <name type="scientific">Pseudo-nitzschia multistriata</name>
    <dbReference type="NCBI Taxonomy" id="183589"/>
    <lineage>
        <taxon>Eukaryota</taxon>
        <taxon>Sar</taxon>
        <taxon>Stramenopiles</taxon>
        <taxon>Ochrophyta</taxon>
        <taxon>Bacillariophyta</taxon>
        <taxon>Bacillariophyceae</taxon>
        <taxon>Bacillariophycidae</taxon>
        <taxon>Bacillariales</taxon>
        <taxon>Bacillariaceae</taxon>
        <taxon>Pseudo-nitzschia</taxon>
    </lineage>
</organism>
<dbReference type="OrthoDB" id="49672at2759"/>
<feature type="compositionally biased region" description="Polar residues" evidence="2">
    <location>
        <begin position="351"/>
        <end position="363"/>
    </location>
</feature>
<evidence type="ECO:0000256" key="1">
    <source>
        <dbReference type="SAM" id="Coils"/>
    </source>
</evidence>
<dbReference type="AlphaFoldDB" id="A0A448Z6E3"/>
<proteinExistence type="predicted"/>
<feature type="compositionally biased region" description="Basic and acidic residues" evidence="2">
    <location>
        <begin position="190"/>
        <end position="206"/>
    </location>
</feature>
<dbReference type="PROSITE" id="PS50020">
    <property type="entry name" value="WW_DOMAIN_2"/>
    <property type="match status" value="1"/>
</dbReference>
<feature type="region of interest" description="Disordered" evidence="2">
    <location>
        <begin position="138"/>
        <end position="175"/>
    </location>
</feature>
<accession>A0A448Z6E3</accession>
<protein>
    <recommendedName>
        <fullName evidence="4">WW domain-containing protein</fullName>
    </recommendedName>
</protein>
<feature type="region of interest" description="Disordered" evidence="2">
    <location>
        <begin position="458"/>
        <end position="478"/>
    </location>
</feature>
<evidence type="ECO:0000313" key="6">
    <source>
        <dbReference type="Proteomes" id="UP000291116"/>
    </source>
</evidence>
<evidence type="ECO:0000256" key="2">
    <source>
        <dbReference type="SAM" id="MobiDB-lite"/>
    </source>
</evidence>
<dbReference type="InterPro" id="IPR001202">
    <property type="entry name" value="WW_dom"/>
</dbReference>
<keyword evidence="3" id="KW-0812">Transmembrane</keyword>
<feature type="region of interest" description="Disordered" evidence="2">
    <location>
        <begin position="514"/>
        <end position="540"/>
    </location>
</feature>
<feature type="compositionally biased region" description="Polar residues" evidence="2">
    <location>
        <begin position="142"/>
        <end position="160"/>
    </location>
</feature>
<feature type="compositionally biased region" description="Basic residues" evidence="2">
    <location>
        <begin position="613"/>
        <end position="626"/>
    </location>
</feature>
<sequence>MVSGRRSYSGPAVNGAGPLPPVSSKAKDYTERPEEVVDELDELRVRGIAKVLNKHFTTTTKQLAIEKAEADAALADLERRRAQTKAFVPSKGGQLNPYDQLYLQLQQKRAECRRKERETMLLYQRYVMKYGKSAKADPLISATPSDSNGPQQLKAPNSPSKGDPPGKSGLSTLDENSEITFSKFYDKQREKQELERIKRENSEKSAKHFMSALNKFMADEDETDDLHQANGVPELVPSKDSCQPSPASSNGKLDPFMSALSRFKEGQEDRAEEEESPAMVATNDDDEDDDEQQVQNVIHRVAADAAEPKEDNDLLVIKRTPSEDPPGKGGTECVPEDESIVSEQRDRSNEKSLPTLQKTAPNGYTTIAKTETAIPPATPDIVPAVGQATLSPVTNQSTPKSGKFDVNDIEGFDFDDRSIISELTLANSAVTRQVLDEVEMEMDDFIQSEMQAIRKMLDSEEDASTVDPSFNEDQSEASSLVLADQSVKVAMKAEAMAREMQKILDDFAKEDAMSVAEGSTSGANESVQSPEKQSNSAEPASVYPYKFEPAIPGEEWYVHFDDNYQKEFYVERRSNRTQWDYPQKVPSPQREERPVSADDFLSDMHSVASSRRSLSRRSSRRSIYRKQRKRRRARRLMISFLALLCVLVSVFCWRIKHPGESITVALTTFAVGLRDMSIEDFVNLVIDQYEYSFTDRKAREEESRRLQQEQKAKELAARLAAERAAKLAREDSQREKEEAERIANQKAAKAAREREEAARVARELAAKRAKEEREERERLVLLEAEAKAKAEEEAKKVEVKKARRNFGCNIPFAYVVPYCWRLAKSNPIFGLKNENDLVFLQ</sequence>
<reference evidence="5 6" key="1">
    <citation type="submission" date="2019-01" db="EMBL/GenBank/DDBJ databases">
        <authorList>
            <person name="Ferrante I. M."/>
        </authorList>
    </citation>
    <scope>NUCLEOTIDE SEQUENCE [LARGE SCALE GENOMIC DNA]</scope>
    <source>
        <strain evidence="5 6">B856</strain>
    </source>
</reference>
<feature type="region of interest" description="Disordered" evidence="2">
    <location>
        <begin position="1"/>
        <end position="32"/>
    </location>
</feature>
<dbReference type="EMBL" id="CAACVS010000133">
    <property type="protein sequence ID" value="VEU37591.1"/>
    <property type="molecule type" value="Genomic_DNA"/>
</dbReference>
<feature type="coiled-coil region" evidence="1">
    <location>
        <begin position="60"/>
        <end position="118"/>
    </location>
</feature>
<feature type="transmembrane region" description="Helical" evidence="3">
    <location>
        <begin position="636"/>
        <end position="656"/>
    </location>
</feature>